<evidence type="ECO:0000313" key="1">
    <source>
        <dbReference type="EMBL" id="MFC0077875.1"/>
    </source>
</evidence>
<dbReference type="EMBL" id="JBHLYW010000009">
    <property type="protein sequence ID" value="MFC0077875.1"/>
    <property type="molecule type" value="Genomic_DNA"/>
</dbReference>
<evidence type="ECO:0000313" key="2">
    <source>
        <dbReference type="Proteomes" id="UP001589734"/>
    </source>
</evidence>
<keyword evidence="2" id="KW-1185">Reference proteome</keyword>
<reference evidence="1 2" key="1">
    <citation type="submission" date="2024-09" db="EMBL/GenBank/DDBJ databases">
        <authorList>
            <person name="Sun Q."/>
            <person name="Mori K."/>
        </authorList>
    </citation>
    <scope>NUCLEOTIDE SEQUENCE [LARGE SCALE GENOMIC DNA]</scope>
    <source>
        <strain evidence="1 2">CGMCC 1.12926</strain>
    </source>
</reference>
<dbReference type="Proteomes" id="UP001589734">
    <property type="component" value="Unassembled WGS sequence"/>
</dbReference>
<sequence>MNSYAADSAISSSAEQYNIRSNSNFRDAEFCSEKYHIAALAGLYAKDEDEPDFDCEFLLGIHGSFDEKDNSN</sequence>
<comment type="caution">
    <text evidence="1">The sequence shown here is derived from an EMBL/GenBank/DDBJ whole genome shotgun (WGS) entry which is preliminary data.</text>
</comment>
<accession>A0ABV6BR15</accession>
<proteinExistence type="predicted"/>
<organism evidence="1 2">
    <name type="scientific">Flavobacterium procerum</name>
    <dbReference type="NCBI Taxonomy" id="1455569"/>
    <lineage>
        <taxon>Bacteria</taxon>
        <taxon>Pseudomonadati</taxon>
        <taxon>Bacteroidota</taxon>
        <taxon>Flavobacteriia</taxon>
        <taxon>Flavobacteriales</taxon>
        <taxon>Flavobacteriaceae</taxon>
        <taxon>Flavobacterium</taxon>
    </lineage>
</organism>
<name>A0ABV6BR15_9FLAO</name>
<dbReference type="RefSeq" id="WP_379686465.1">
    <property type="nucleotide sequence ID" value="NZ_JBHLYW010000009.1"/>
</dbReference>
<protein>
    <submittedName>
        <fullName evidence="1">Uncharacterized protein</fullName>
    </submittedName>
</protein>
<gene>
    <name evidence="1" type="ORF">ACFFLS_12565</name>
</gene>